<gene>
    <name evidence="2" type="ORF">GILLIAM_02320</name>
    <name evidence="1" type="ORF">OTSGILL_0752</name>
</gene>
<reference evidence="1 3" key="1">
    <citation type="submission" date="2015-02" db="EMBL/GenBank/DDBJ databases">
        <title>Genome Sequencing of Rickettsiales.</title>
        <authorList>
            <person name="Daugherty S.C."/>
            <person name="Su Q."/>
            <person name="Abolude K."/>
            <person name="Beier-Sexton M."/>
            <person name="Carlyon J.A."/>
            <person name="Carter R."/>
            <person name="Day N.P."/>
            <person name="Dumler S.J."/>
            <person name="Dyachenko V."/>
            <person name="Godinez A."/>
            <person name="Kurtti T.J."/>
            <person name="Lichay M."/>
            <person name="Mullins K.E."/>
            <person name="Ott S."/>
            <person name="Pappas-Brown V."/>
            <person name="Paris D.H."/>
            <person name="Patel P."/>
            <person name="Richards A.L."/>
            <person name="Sadzewicz L."/>
            <person name="Sears K."/>
            <person name="Seidman D."/>
            <person name="Sengamalay N."/>
            <person name="Stenos J."/>
            <person name="Tallon L.J."/>
            <person name="Vincent G."/>
            <person name="Fraser C.M."/>
            <person name="Munderloh U."/>
            <person name="Dunning-Hotopp J.C."/>
        </authorList>
    </citation>
    <scope>NUCLEOTIDE SEQUENCE [LARGE SCALE GENOMIC DNA]</scope>
    <source>
        <strain evidence="1 3">Gilliam</strain>
    </source>
</reference>
<dbReference type="Proteomes" id="UP000033769">
    <property type="component" value="Unassembled WGS sequence"/>
</dbReference>
<organism evidence="1 3">
    <name type="scientific">Orientia tsutsugamushi str. Gilliam</name>
    <dbReference type="NCBI Taxonomy" id="1359184"/>
    <lineage>
        <taxon>Bacteria</taxon>
        <taxon>Pseudomonadati</taxon>
        <taxon>Pseudomonadota</taxon>
        <taxon>Alphaproteobacteria</taxon>
        <taxon>Rickettsiales</taxon>
        <taxon>Rickettsiaceae</taxon>
        <taxon>Rickettsieae</taxon>
        <taxon>Orientia</taxon>
    </lineage>
</organism>
<dbReference type="EMBL" id="LANO01000008">
    <property type="protein sequence ID" value="KJV53430.1"/>
    <property type="molecule type" value="Genomic_DNA"/>
</dbReference>
<name>A0A0F3MCE9_ORITS</name>
<evidence type="ECO:0000313" key="3">
    <source>
        <dbReference type="Proteomes" id="UP000033769"/>
    </source>
</evidence>
<sequence length="62" mass="7426">MDKSLDLYDHSFRTCEYGLYQRMLGERMEEKEYNFIYGTNALQELSIGVYICSKISKRVFLQ</sequence>
<dbReference type="PATRIC" id="fig|1359184.3.peg.3144"/>
<accession>A0A0F3MCE9</accession>
<evidence type="ECO:0000313" key="4">
    <source>
        <dbReference type="Proteomes" id="UP000244959"/>
    </source>
</evidence>
<evidence type="ECO:0000313" key="2">
    <source>
        <dbReference type="EMBL" id="SPR11553.1"/>
    </source>
</evidence>
<dbReference type="EMBL" id="LS398551">
    <property type="protein sequence ID" value="SPR11553.1"/>
    <property type="molecule type" value="Genomic_DNA"/>
</dbReference>
<reference evidence="2" key="3">
    <citation type="submission" date="2018-03" db="EMBL/GenBank/DDBJ databases">
        <authorList>
            <person name="Keele B.F."/>
        </authorList>
    </citation>
    <scope>NUCLEOTIDE SEQUENCE [LARGE SCALE GENOMIC DNA]</scope>
    <source>
        <strain evidence="2">Gilliam</strain>
    </source>
</reference>
<dbReference type="AlphaFoldDB" id="A0A0F3MCE9"/>
<keyword evidence="4" id="KW-1185">Reference proteome</keyword>
<dbReference type="Proteomes" id="UP000244959">
    <property type="component" value="Chromosome I"/>
</dbReference>
<proteinExistence type="predicted"/>
<evidence type="ECO:0000313" key="1">
    <source>
        <dbReference type="EMBL" id="KJV53430.1"/>
    </source>
</evidence>
<reference evidence="4" key="2">
    <citation type="submission" date="2018-03" db="EMBL/GenBank/DDBJ databases">
        <authorList>
            <person name="Batty M. E."/>
            <person name="Batty M E."/>
        </authorList>
    </citation>
    <scope>NUCLEOTIDE SEQUENCE [LARGE SCALE GENOMIC DNA]</scope>
    <source>
        <strain evidence="4">Gilliam</strain>
    </source>
</reference>
<protein>
    <submittedName>
        <fullName evidence="1">Uncharacterized protein</fullName>
    </submittedName>
</protein>